<dbReference type="InterPro" id="IPR013989">
    <property type="entry name" value="Dev_and_cell_death_domain"/>
</dbReference>
<evidence type="ECO:0000313" key="2">
    <source>
        <dbReference type="EMBL" id="CAI8601132.1"/>
    </source>
</evidence>
<dbReference type="PANTHER" id="PTHR46034">
    <property type="match status" value="1"/>
</dbReference>
<dbReference type="PROSITE" id="PS51222">
    <property type="entry name" value="DCD"/>
    <property type="match status" value="1"/>
</dbReference>
<dbReference type="Pfam" id="PF10539">
    <property type="entry name" value="Dev_Cell_Death"/>
    <property type="match status" value="1"/>
</dbReference>
<keyword evidence="3" id="KW-1185">Reference proteome</keyword>
<dbReference type="Proteomes" id="UP001157006">
    <property type="component" value="Chromosome 2"/>
</dbReference>
<evidence type="ECO:0000259" key="1">
    <source>
        <dbReference type="PROSITE" id="PS51222"/>
    </source>
</evidence>
<reference evidence="2 3" key="1">
    <citation type="submission" date="2023-01" db="EMBL/GenBank/DDBJ databases">
        <authorList>
            <person name="Kreplak J."/>
        </authorList>
    </citation>
    <scope>NUCLEOTIDE SEQUENCE [LARGE SCALE GENOMIC DNA]</scope>
</reference>
<dbReference type="InterPro" id="IPR044832">
    <property type="entry name" value="NRP-like"/>
</dbReference>
<dbReference type="GO" id="GO:0034976">
    <property type="term" value="P:response to endoplasmic reticulum stress"/>
    <property type="evidence" value="ECO:0007669"/>
    <property type="project" value="InterPro"/>
</dbReference>
<protein>
    <recommendedName>
        <fullName evidence="1">DCD domain-containing protein</fullName>
    </recommendedName>
</protein>
<evidence type="ECO:0000313" key="3">
    <source>
        <dbReference type="Proteomes" id="UP001157006"/>
    </source>
</evidence>
<sequence length="466" mass="54502">MRTERNIQTFNGKSTLLGRNLMKHQLGGVIFGCTRHTMKECLSKQLFGLPAQHFSYVENINPKMPLFLFNYSDRKLHGIFEATSHGKMFIDPYAWINDDYTDETQYPAQVKVRVRVQCHPLLEDKFGPVIKENYYLNNHFWFELDHTQTSKLMYLFVSTAKATKIPIPQGNINRRSEYSSSPYKILKKDGLNQPLRTDSIRIEVKHDEKNRVYKKLLELVLEKKNQDPSLIDNVREAPDERKIKDYKDTSLSLRKKGEICTSSFENLYTLVQSVQQRIKEQKFFQKTQSFENGDLKQKPVSLESQQKDDDTMSRFTNVEKKIIQSILSKNATKSCQPLNFVGIYTTQVRLKVSSTINGHKCFINVEIFNLDYGRWISINSNSDKKFNLAEMELNDSLHVNGGYNGFDYLKYTIDGIDECTSVPYMDFFDPCFEARMKLMNFLENFSDAKDFKKPMRLRESKFLKTF</sequence>
<dbReference type="PANTHER" id="PTHR46034:SF13">
    <property type="entry name" value="DCD (DEVELOPMENT AND CELL DEATH) DOMAIN PROTEIN"/>
    <property type="match status" value="1"/>
</dbReference>
<dbReference type="AlphaFoldDB" id="A0AAV0ZT52"/>
<dbReference type="SMART" id="SM00767">
    <property type="entry name" value="DCD"/>
    <property type="match status" value="1"/>
</dbReference>
<gene>
    <name evidence="2" type="ORF">VFH_II257240</name>
</gene>
<dbReference type="EMBL" id="OX451737">
    <property type="protein sequence ID" value="CAI8601132.1"/>
    <property type="molecule type" value="Genomic_DNA"/>
</dbReference>
<proteinExistence type="predicted"/>
<feature type="domain" description="DCD" evidence="1">
    <location>
        <begin position="24"/>
        <end position="158"/>
    </location>
</feature>
<accession>A0AAV0ZT52</accession>
<name>A0AAV0ZT52_VICFA</name>
<organism evidence="2 3">
    <name type="scientific">Vicia faba</name>
    <name type="common">Broad bean</name>
    <name type="synonym">Faba vulgaris</name>
    <dbReference type="NCBI Taxonomy" id="3906"/>
    <lineage>
        <taxon>Eukaryota</taxon>
        <taxon>Viridiplantae</taxon>
        <taxon>Streptophyta</taxon>
        <taxon>Embryophyta</taxon>
        <taxon>Tracheophyta</taxon>
        <taxon>Spermatophyta</taxon>
        <taxon>Magnoliopsida</taxon>
        <taxon>eudicotyledons</taxon>
        <taxon>Gunneridae</taxon>
        <taxon>Pentapetalae</taxon>
        <taxon>rosids</taxon>
        <taxon>fabids</taxon>
        <taxon>Fabales</taxon>
        <taxon>Fabaceae</taxon>
        <taxon>Papilionoideae</taxon>
        <taxon>50 kb inversion clade</taxon>
        <taxon>NPAAA clade</taxon>
        <taxon>Hologalegina</taxon>
        <taxon>IRL clade</taxon>
        <taxon>Fabeae</taxon>
        <taxon>Vicia</taxon>
    </lineage>
</organism>